<keyword evidence="2" id="KW-1185">Reference proteome</keyword>
<dbReference type="Proteomes" id="UP000013909">
    <property type="component" value="Unassembled WGS sequence"/>
</dbReference>
<name>R7ZN19_9BACT</name>
<evidence type="ECO:0000313" key="2">
    <source>
        <dbReference type="Proteomes" id="UP000013909"/>
    </source>
</evidence>
<gene>
    <name evidence="1" type="ORF">ADIS_4123</name>
</gene>
<accession>R7ZN19</accession>
<protein>
    <submittedName>
        <fullName evidence="1">Uncharacterized protein</fullName>
    </submittedName>
</protein>
<sequence length="38" mass="4254">MFQKGKGILFHFTASKVSDLGRKVAEKNKTTVKKAVFL</sequence>
<organism evidence="1 2">
    <name type="scientific">Lunatimonas lonarensis</name>
    <dbReference type="NCBI Taxonomy" id="1232681"/>
    <lineage>
        <taxon>Bacteria</taxon>
        <taxon>Pseudomonadati</taxon>
        <taxon>Bacteroidota</taxon>
        <taxon>Cytophagia</taxon>
        <taxon>Cytophagales</taxon>
        <taxon>Cyclobacteriaceae</taxon>
    </lineage>
</organism>
<proteinExistence type="predicted"/>
<reference evidence="1 2" key="1">
    <citation type="submission" date="2013-02" db="EMBL/GenBank/DDBJ databases">
        <title>A novel strain isolated from Lonar lake, Maharashtra, India.</title>
        <authorList>
            <person name="Singh A."/>
        </authorList>
    </citation>
    <scope>NUCLEOTIDE SEQUENCE [LARGE SCALE GENOMIC DNA]</scope>
    <source>
        <strain evidence="1 2">AK24</strain>
    </source>
</reference>
<dbReference type="EMBL" id="AQHR01000107">
    <property type="protein sequence ID" value="EON75419.1"/>
    <property type="molecule type" value="Genomic_DNA"/>
</dbReference>
<evidence type="ECO:0000313" key="1">
    <source>
        <dbReference type="EMBL" id="EON75419.1"/>
    </source>
</evidence>
<comment type="caution">
    <text evidence="1">The sequence shown here is derived from an EMBL/GenBank/DDBJ whole genome shotgun (WGS) entry which is preliminary data.</text>
</comment>
<dbReference type="AlphaFoldDB" id="R7ZN19"/>